<dbReference type="Pfam" id="PF00773">
    <property type="entry name" value="RNB"/>
    <property type="match status" value="1"/>
</dbReference>
<comment type="catalytic activity">
    <reaction evidence="1">
        <text>Exonucleolytic cleavage in the 3'- to 5'-direction to yield nucleoside 5'-phosphates.</text>
        <dbReference type="EC" id="3.1.13.1"/>
    </reaction>
</comment>
<dbReference type="InterPro" id="IPR022966">
    <property type="entry name" value="RNase_II/R_CS"/>
</dbReference>
<dbReference type="EC" id="3.1.13.1" evidence="5"/>
<evidence type="ECO:0000256" key="12">
    <source>
        <dbReference type="ARBA" id="ARBA00022842"/>
    </source>
</evidence>
<keyword evidence="9" id="KW-0378">Hydrolase</keyword>
<dbReference type="PANTHER" id="PTHR23355:SF30">
    <property type="entry name" value="DIS3-LIKE EXONUCLEASE 1"/>
    <property type="match status" value="1"/>
</dbReference>
<evidence type="ECO:0000256" key="10">
    <source>
        <dbReference type="ARBA" id="ARBA00022835"/>
    </source>
</evidence>
<dbReference type="Pfam" id="PF17849">
    <property type="entry name" value="OB_Dis3"/>
    <property type="match status" value="1"/>
</dbReference>
<keyword evidence="20" id="KW-1185">Reference proteome</keyword>
<evidence type="ECO:0000256" key="13">
    <source>
        <dbReference type="ARBA" id="ARBA00022884"/>
    </source>
</evidence>
<dbReference type="SMART" id="SM00955">
    <property type="entry name" value="RNB"/>
    <property type="match status" value="1"/>
</dbReference>
<comment type="subunit">
    <text evidence="14">Component of the RNA exosome complex. The catalytically inactive RNA exosome core (Exo-9) complex is believed to associate with catalytic subunits EXOSC10, and DIS3 or DIS3L in cytoplasmic- and nuclear-specific RNA exosome complex forms.</text>
</comment>
<protein>
    <recommendedName>
        <fullName evidence="6">DIS3-like exonuclease 1</fullName>
        <ecNumber evidence="5">3.1.13.1</ecNumber>
    </recommendedName>
</protein>
<evidence type="ECO:0000256" key="2">
    <source>
        <dbReference type="ARBA" id="ARBA00001946"/>
    </source>
</evidence>
<comment type="similarity">
    <text evidence="4 16">Belongs to the RNR ribonuclease family.</text>
</comment>
<evidence type="ECO:0000256" key="9">
    <source>
        <dbReference type="ARBA" id="ARBA00022801"/>
    </source>
</evidence>
<evidence type="ECO:0000256" key="4">
    <source>
        <dbReference type="ARBA" id="ARBA00005785"/>
    </source>
</evidence>
<evidence type="ECO:0000256" key="6">
    <source>
        <dbReference type="ARBA" id="ARBA00016366"/>
    </source>
</evidence>
<evidence type="ECO:0000256" key="7">
    <source>
        <dbReference type="ARBA" id="ARBA00022490"/>
    </source>
</evidence>
<feature type="domain" description="RNB" evidence="18">
    <location>
        <begin position="520"/>
        <end position="908"/>
    </location>
</feature>
<comment type="function">
    <text evidence="15">Catalytic component of the RNA exosome complex which has 3'-&gt;5' exoribonuclease activity and participates in a multitude of cellular RNA processing and degradation events. In the cytoplasm, the RNA exosome complex is involved in general mRNA turnover and specifically degrades inherently unstable mRNAs containing AU-rich elements (AREs) within their 3' untranslated regions, and in RNA surveillance pathways, preventing translation of aberrant mRNAs. It seems to be involved in degradation of histone mRNA.</text>
</comment>
<dbReference type="Gene3D" id="2.40.50.700">
    <property type="match status" value="1"/>
</dbReference>
<comment type="subcellular location">
    <subcellularLocation>
        <location evidence="3">Cytoplasm</location>
    </subcellularLocation>
</comment>
<evidence type="ECO:0000313" key="20">
    <source>
        <dbReference type="Proteomes" id="UP001623349"/>
    </source>
</evidence>
<dbReference type="Gene3D" id="3.40.50.1010">
    <property type="entry name" value="5'-nuclease"/>
    <property type="match status" value="1"/>
</dbReference>
<evidence type="ECO:0000256" key="5">
    <source>
        <dbReference type="ARBA" id="ARBA00012163"/>
    </source>
</evidence>
<dbReference type="Gene3D" id="2.40.50.690">
    <property type="match status" value="1"/>
</dbReference>
<dbReference type="Pfam" id="PF17216">
    <property type="entry name" value="Rrp44_CSD1"/>
    <property type="match status" value="1"/>
</dbReference>
<dbReference type="SUPFAM" id="SSF50249">
    <property type="entry name" value="Nucleic acid-binding proteins"/>
    <property type="match status" value="2"/>
</dbReference>
<proteinExistence type="inferred from homology"/>
<keyword evidence="13" id="KW-0694">RNA-binding</keyword>
<accession>A0ABQ0F4Y4</accession>
<evidence type="ECO:0000256" key="1">
    <source>
        <dbReference type="ARBA" id="ARBA00001849"/>
    </source>
</evidence>
<dbReference type="InterPro" id="IPR001900">
    <property type="entry name" value="RNase_II/R"/>
</dbReference>
<dbReference type="InterPro" id="IPR012340">
    <property type="entry name" value="NA-bd_OB-fold"/>
</dbReference>
<comment type="caution">
    <text evidence="19">The sequence shown here is derived from an EMBL/GenBank/DDBJ whole genome shotgun (WGS) entry which is preliminary data.</text>
</comment>
<keyword evidence="10" id="KW-0271">Exosome</keyword>
<keyword evidence="8" id="KW-0540">Nuclease</keyword>
<name>A0ABQ0F4Y4_APOSI</name>
<dbReference type="PANTHER" id="PTHR23355">
    <property type="entry name" value="RIBONUCLEASE"/>
    <property type="match status" value="1"/>
</dbReference>
<keyword evidence="11" id="KW-0269">Exonuclease</keyword>
<dbReference type="InterPro" id="IPR033771">
    <property type="entry name" value="Rrp44_CSD1"/>
</dbReference>
<dbReference type="InterPro" id="IPR041505">
    <property type="entry name" value="Dis3_CSD2"/>
</dbReference>
<evidence type="ECO:0000313" key="19">
    <source>
        <dbReference type="EMBL" id="GAB1294342.1"/>
    </source>
</evidence>
<dbReference type="Proteomes" id="UP001623349">
    <property type="component" value="Unassembled WGS sequence"/>
</dbReference>
<reference evidence="19 20" key="1">
    <citation type="submission" date="2024-08" db="EMBL/GenBank/DDBJ databases">
        <title>The draft genome of Apodemus speciosus.</title>
        <authorList>
            <person name="Nabeshima K."/>
            <person name="Suzuki S."/>
            <person name="Onuma M."/>
        </authorList>
    </citation>
    <scope>NUCLEOTIDE SEQUENCE [LARGE SCALE GENOMIC DNA]</scope>
    <source>
        <strain evidence="19">IB14-021</strain>
    </source>
</reference>
<gene>
    <name evidence="19" type="ORF">APTSU1_000957500</name>
</gene>
<keyword evidence="7" id="KW-0963">Cytoplasm</keyword>
<evidence type="ECO:0000256" key="15">
    <source>
        <dbReference type="ARBA" id="ARBA00046171"/>
    </source>
</evidence>
<evidence type="ECO:0000256" key="17">
    <source>
        <dbReference type="SAM" id="MobiDB-lite"/>
    </source>
</evidence>
<evidence type="ECO:0000256" key="14">
    <source>
        <dbReference type="ARBA" id="ARBA00026010"/>
    </source>
</evidence>
<dbReference type="InterPro" id="IPR050180">
    <property type="entry name" value="RNR_Ribonuclease"/>
</dbReference>
<dbReference type="EMBL" id="BAAFST010000009">
    <property type="protein sequence ID" value="GAB1294342.1"/>
    <property type="molecule type" value="Genomic_DNA"/>
</dbReference>
<comment type="cofactor">
    <cofactor evidence="2">
        <name>Mg(2+)</name>
        <dbReference type="ChEBI" id="CHEBI:18420"/>
    </cofactor>
</comment>
<organism evidence="19 20">
    <name type="scientific">Apodemus speciosus</name>
    <name type="common">Large Japanese field mouse</name>
    <dbReference type="NCBI Taxonomy" id="105296"/>
    <lineage>
        <taxon>Eukaryota</taxon>
        <taxon>Metazoa</taxon>
        <taxon>Chordata</taxon>
        <taxon>Craniata</taxon>
        <taxon>Vertebrata</taxon>
        <taxon>Euteleostomi</taxon>
        <taxon>Mammalia</taxon>
        <taxon>Eutheria</taxon>
        <taxon>Euarchontoglires</taxon>
        <taxon>Glires</taxon>
        <taxon>Rodentia</taxon>
        <taxon>Myomorpha</taxon>
        <taxon>Muroidea</taxon>
        <taxon>Muridae</taxon>
        <taxon>Murinae</taxon>
        <taxon>Apodemus</taxon>
    </lineage>
</organism>
<feature type="region of interest" description="Disordered" evidence="17">
    <location>
        <begin position="367"/>
        <end position="386"/>
    </location>
</feature>
<evidence type="ECO:0000256" key="8">
    <source>
        <dbReference type="ARBA" id="ARBA00022722"/>
    </source>
</evidence>
<evidence type="ECO:0000256" key="3">
    <source>
        <dbReference type="ARBA" id="ARBA00004496"/>
    </source>
</evidence>
<dbReference type="CDD" id="cd09862">
    <property type="entry name" value="PIN_Rrp44-like"/>
    <property type="match status" value="1"/>
</dbReference>
<sequence length="1124" mass="128203">MLQKREKVLLLRTFQGRTLRIVREHYLRPSVPCNSPLCPQPAACRNDGKLLSAEVTHYVIPDWKVVQDYLEVLEFPELKGVIFMQTACQAVQHQRGRRQYNKLRNLLKDARHDCVLFANEFQQHCYLPREKGEAMEKWQTRSIYNSAVWYYHHCEDRMPIVMVTEDEEAIQQYGSETEGVFVISFKRVSLYSPGCPRAQSVDQAGLELRNPTASASQVLGLKACATTARHFLQFLNNSVRSYLDNFWPDLKAAHELCDSILQSRRERESESQETHGKEYPEHLPLEVLEAGIKSGRYIQGILNVNKHRAQIEAFVRLQGASSKDSGLVSDILIHGSKARNRSIHGDVVAVELLPKSEWKGRTAALCENDSDDKASGESPSEPMPTGRVVGILQKNWRDYVVTFPSKEEVQSQGKNAQKILVTPWDYRIPKIRISTQQAEALQADFRVVVRIDSWETTSVYPNGHFVRVLGRIGDLEGEISTILVENSILWSPSQKLRMCEMPVNTPENPWKVSPQEEQERKDLRDTHLVFSIDPKGCEDVDDTLSVRTLNNGNLELGVHIADVTHFVAPNSYIDVEARTRATTYYLADRRYDMLPSILSADLCSLLGGVDREPPSRIALTEAAAVSLQQEARSLFHGLARALCRPFTYAVSVMWELDKTSYEIKKVWYGRTIIRSAYKLFYEAAQELLDGNFSVVDDIPEFKALDEQSQQTKLEELVWAIGKLTDIARHIRAKRDRCGALELEGVEVRVQLDDKKNIHDLIPKQPLEVHETVAECMILANHWVAKKIWESFPHQALLRQHPPPHQEFFSELRECAKAKGFFIDTRSNKTLADSLDSANDPKDPLVNKLLRSMATQAMSNALYFSTGSCAEEDFHHYGLALDKYTHFTSPIRRYSDIVVHRLLMAAISKDKKMEIKENLFSNKNLEELCRHINNRNRAAQRSQKQSTELFQCMYFKDRDPDTEERCIADGVIYSIRTNGVLVFIPSPEGSSEWKPGSLQRSQNKIISTTAGGQSVTFHLFDHVTVRISVQASRCHSDTIRLEIVSNKPYMIPNTELCHQSSLLKSELVKEVTRSVEEAQLAQEVKGKVIQEEHREYCQTKGRSLYTLLEEIRDLALLDVSDSYAM</sequence>
<evidence type="ECO:0000259" key="18">
    <source>
        <dbReference type="SMART" id="SM00955"/>
    </source>
</evidence>
<evidence type="ECO:0000256" key="16">
    <source>
        <dbReference type="RuleBase" id="RU003901"/>
    </source>
</evidence>
<dbReference type="PROSITE" id="PS01175">
    <property type="entry name" value="RIBONUCLEASE_II"/>
    <property type="match status" value="1"/>
</dbReference>
<evidence type="ECO:0000256" key="11">
    <source>
        <dbReference type="ARBA" id="ARBA00022839"/>
    </source>
</evidence>
<keyword evidence="12" id="KW-0460">Magnesium</keyword>